<dbReference type="CDD" id="cd07730">
    <property type="entry name" value="metallo-hydrolase-like_MBL-fold"/>
    <property type="match status" value="1"/>
</dbReference>
<dbReference type="InterPro" id="IPR001279">
    <property type="entry name" value="Metallo-B-lactamas"/>
</dbReference>
<dbReference type="InterPro" id="IPR051013">
    <property type="entry name" value="MBL_superfamily_lactonases"/>
</dbReference>
<keyword evidence="2" id="KW-0479">Metal-binding</keyword>
<gene>
    <name evidence="7" type="ORF">K489DRAFT_385089</name>
</gene>
<evidence type="ECO:0000313" key="7">
    <source>
        <dbReference type="RefSeq" id="XP_033455335.1"/>
    </source>
</evidence>
<evidence type="ECO:0000256" key="2">
    <source>
        <dbReference type="ARBA" id="ARBA00022723"/>
    </source>
</evidence>
<reference evidence="7" key="3">
    <citation type="submission" date="2025-08" db="UniProtKB">
        <authorList>
            <consortium name="RefSeq"/>
        </authorList>
    </citation>
    <scope>IDENTIFICATION</scope>
    <source>
        <strain evidence="7">CBS 342.82</strain>
    </source>
</reference>
<proteinExistence type="inferred from homology"/>
<evidence type="ECO:0000313" key="6">
    <source>
        <dbReference type="Proteomes" id="UP000504637"/>
    </source>
</evidence>
<dbReference type="PANTHER" id="PTHR42978">
    <property type="entry name" value="QUORUM-QUENCHING LACTONASE YTNP-RELATED-RELATED"/>
    <property type="match status" value="1"/>
</dbReference>
<evidence type="ECO:0000256" key="4">
    <source>
        <dbReference type="ARBA" id="ARBA00022833"/>
    </source>
</evidence>
<comment type="similarity">
    <text evidence="1">Belongs to the metallo-beta-lactamase superfamily.</text>
</comment>
<dbReference type="Gene3D" id="3.60.15.10">
    <property type="entry name" value="Ribonuclease Z/Hydroxyacylglutathione hydrolase-like"/>
    <property type="match status" value="1"/>
</dbReference>
<keyword evidence="4" id="KW-0862">Zinc</keyword>
<dbReference type="PANTHER" id="PTHR42978:SF5">
    <property type="entry name" value="METALLO-BETA-LACTAMASE DOMAIN-CONTAINING PROTEIN"/>
    <property type="match status" value="1"/>
</dbReference>
<dbReference type="Pfam" id="PF00753">
    <property type="entry name" value="Lactamase_B"/>
    <property type="match status" value="1"/>
</dbReference>
<evidence type="ECO:0000259" key="5">
    <source>
        <dbReference type="SMART" id="SM00849"/>
    </source>
</evidence>
<accession>A0A6J3LSN0</accession>
<dbReference type="InterPro" id="IPR036866">
    <property type="entry name" value="RibonucZ/Hydroxyglut_hydro"/>
</dbReference>
<name>A0A6J3LSN0_9PEZI</name>
<dbReference type="SMART" id="SM00849">
    <property type="entry name" value="Lactamase_B"/>
    <property type="match status" value="1"/>
</dbReference>
<reference evidence="7" key="1">
    <citation type="submission" date="2020-01" db="EMBL/GenBank/DDBJ databases">
        <authorList>
            <consortium name="DOE Joint Genome Institute"/>
            <person name="Haridas S."/>
            <person name="Albert R."/>
            <person name="Binder M."/>
            <person name="Bloem J."/>
            <person name="Labutti K."/>
            <person name="Salamov A."/>
            <person name="Andreopoulos B."/>
            <person name="Baker S.E."/>
            <person name="Barry K."/>
            <person name="Bills G."/>
            <person name="Bluhm B.H."/>
            <person name="Cannon C."/>
            <person name="Castanera R."/>
            <person name="Culley D.E."/>
            <person name="Daum C."/>
            <person name="Ezra D."/>
            <person name="Gonzalez J.B."/>
            <person name="Henrissat B."/>
            <person name="Kuo A."/>
            <person name="Liang C."/>
            <person name="Lipzen A."/>
            <person name="Lutzoni F."/>
            <person name="Magnuson J."/>
            <person name="Mondo S."/>
            <person name="Nolan M."/>
            <person name="Ohm R."/>
            <person name="Pangilinan J."/>
            <person name="Park H.-J."/>
            <person name="Ramirez L."/>
            <person name="Alfaro M."/>
            <person name="Sun H."/>
            <person name="Tritt A."/>
            <person name="Yoshinaga Y."/>
            <person name="Zwiers L.-H."/>
            <person name="Turgeon B.G."/>
            <person name="Goodwin S.B."/>
            <person name="Spatafora J.W."/>
            <person name="Crous P.W."/>
            <person name="Grigoriev I.V."/>
        </authorList>
    </citation>
    <scope>NUCLEOTIDE SEQUENCE</scope>
    <source>
        <strain evidence="7">CBS 342.82</strain>
    </source>
</reference>
<dbReference type="RefSeq" id="XP_033455335.1">
    <property type="nucleotide sequence ID" value="XM_033606013.1"/>
</dbReference>
<dbReference type="Proteomes" id="UP000504637">
    <property type="component" value="Unplaced"/>
</dbReference>
<dbReference type="AlphaFoldDB" id="A0A6J3LSN0"/>
<dbReference type="OrthoDB" id="10250730at2759"/>
<feature type="domain" description="Metallo-beta-lactamase" evidence="5">
    <location>
        <begin position="44"/>
        <end position="271"/>
    </location>
</feature>
<dbReference type="GO" id="GO:0016787">
    <property type="term" value="F:hydrolase activity"/>
    <property type="evidence" value="ECO:0007669"/>
    <property type="project" value="UniProtKB-KW"/>
</dbReference>
<keyword evidence="6" id="KW-1185">Reference proteome</keyword>
<keyword evidence="3" id="KW-0378">Hydrolase</keyword>
<protein>
    <submittedName>
        <fullName evidence="7">N-acyl homoserine lactonase AttM</fullName>
    </submittedName>
</protein>
<sequence>MTVPVPNGEATVAVSIIDPNEVIGVPARLFLTPQIEGTAYSNTPCLCFYIEHKDVNGKVTRLLFDLGIRKDWKSSPPTVVNAVESMGVTINTKHDVPELLRQHDVEPASIDHIILSHGHFDHVGDINLFPPSVGVVVGPGFQSHLLPGYPEVPDSALETAAFTGRKLTELNFAAATQEIASLQTLDWFGDGSFFLLETPGHAVGHISALARTTTAARDGGDTFLLLSGDCCHHAGELRPHERCPLPTGALTAHADLPCDTYLSTDEYVARHPLRCLDRPFFSPAAGGFNMDAAQMRRTLDEGIAPLDADPRVLVIPAHEHWLLDVVEFFPSTANDWREKKWKEKAKWRFLQDFT</sequence>
<dbReference type="GeneID" id="54363813"/>
<dbReference type="GO" id="GO:0046872">
    <property type="term" value="F:metal ion binding"/>
    <property type="evidence" value="ECO:0007669"/>
    <property type="project" value="UniProtKB-KW"/>
</dbReference>
<reference evidence="7" key="2">
    <citation type="submission" date="2020-04" db="EMBL/GenBank/DDBJ databases">
        <authorList>
            <consortium name="NCBI Genome Project"/>
        </authorList>
    </citation>
    <scope>NUCLEOTIDE SEQUENCE</scope>
    <source>
        <strain evidence="7">CBS 342.82</strain>
    </source>
</reference>
<evidence type="ECO:0000256" key="3">
    <source>
        <dbReference type="ARBA" id="ARBA00022801"/>
    </source>
</evidence>
<evidence type="ECO:0000256" key="1">
    <source>
        <dbReference type="ARBA" id="ARBA00007749"/>
    </source>
</evidence>
<dbReference type="SUPFAM" id="SSF56281">
    <property type="entry name" value="Metallo-hydrolase/oxidoreductase"/>
    <property type="match status" value="1"/>
</dbReference>
<organism evidence="7">
    <name type="scientific">Dissoconium aciculare CBS 342.82</name>
    <dbReference type="NCBI Taxonomy" id="1314786"/>
    <lineage>
        <taxon>Eukaryota</taxon>
        <taxon>Fungi</taxon>
        <taxon>Dikarya</taxon>
        <taxon>Ascomycota</taxon>
        <taxon>Pezizomycotina</taxon>
        <taxon>Dothideomycetes</taxon>
        <taxon>Dothideomycetidae</taxon>
        <taxon>Mycosphaerellales</taxon>
        <taxon>Dissoconiaceae</taxon>
        <taxon>Dissoconium</taxon>
    </lineage>
</organism>